<evidence type="ECO:0000259" key="3">
    <source>
        <dbReference type="PROSITE" id="PS50222"/>
    </source>
</evidence>
<dbReference type="Pfam" id="PF13499">
    <property type="entry name" value="EF-hand_7"/>
    <property type="match status" value="1"/>
</dbReference>
<name>A0ABS6BIG8_9SPHN</name>
<dbReference type="InterPro" id="IPR002048">
    <property type="entry name" value="EF_hand_dom"/>
</dbReference>
<sequence>MRAAYWMGLCLAAAVAAPAAGLAQGQPAGDRMKAMFDRVDTNHDGYISRDEADAAGAAMRQRMQERRTAQRDKAFARLDSNGDGAISRPEFDSAPRVAGQARRGQPGRGGAQGGAGGGGMLSAMFDRMDADHDGRVSLAEAEAAAQQRMAIRGRRAPAGDASERPLGEGRN</sequence>
<dbReference type="CDD" id="cd00051">
    <property type="entry name" value="EFh"/>
    <property type="match status" value="1"/>
</dbReference>
<feature type="compositionally biased region" description="Basic and acidic residues" evidence="1">
    <location>
        <begin position="126"/>
        <end position="135"/>
    </location>
</feature>
<dbReference type="RefSeq" id="WP_216321134.1">
    <property type="nucleotide sequence ID" value="NZ_JAHKRT010000002.1"/>
</dbReference>
<dbReference type="Proteomes" id="UP000776276">
    <property type="component" value="Unassembled WGS sequence"/>
</dbReference>
<evidence type="ECO:0000313" key="4">
    <source>
        <dbReference type="EMBL" id="MBU3077241.1"/>
    </source>
</evidence>
<organism evidence="4 5">
    <name type="scientific">Sphingomonas quercus</name>
    <dbReference type="NCBI Taxonomy" id="2842451"/>
    <lineage>
        <taxon>Bacteria</taxon>
        <taxon>Pseudomonadati</taxon>
        <taxon>Pseudomonadota</taxon>
        <taxon>Alphaproteobacteria</taxon>
        <taxon>Sphingomonadales</taxon>
        <taxon>Sphingomonadaceae</taxon>
        <taxon>Sphingomonas</taxon>
    </lineage>
</organism>
<reference evidence="4 5" key="1">
    <citation type="submission" date="2021-06" db="EMBL/GenBank/DDBJ databases">
        <title>Sphingomonas sp. XMGL2, whole genome shotgun sequencing project.</title>
        <authorList>
            <person name="Zhao G."/>
            <person name="Shen L."/>
        </authorList>
    </citation>
    <scope>NUCLEOTIDE SEQUENCE [LARGE SCALE GENOMIC DNA]</scope>
    <source>
        <strain evidence="4 5">XMGL2</strain>
    </source>
</reference>
<proteinExistence type="predicted"/>
<dbReference type="PROSITE" id="PS00018">
    <property type="entry name" value="EF_HAND_1"/>
    <property type="match status" value="1"/>
</dbReference>
<accession>A0ABS6BIG8</accession>
<feature type="compositionally biased region" description="Gly residues" evidence="1">
    <location>
        <begin position="106"/>
        <end position="120"/>
    </location>
</feature>
<protein>
    <submittedName>
        <fullName evidence="4">EF-hand domain-containing protein</fullName>
    </submittedName>
</protein>
<comment type="caution">
    <text evidence="4">The sequence shown here is derived from an EMBL/GenBank/DDBJ whole genome shotgun (WGS) entry which is preliminary data.</text>
</comment>
<dbReference type="PROSITE" id="PS50222">
    <property type="entry name" value="EF_HAND_2"/>
    <property type="match status" value="3"/>
</dbReference>
<feature type="signal peptide" evidence="2">
    <location>
        <begin position="1"/>
        <end position="19"/>
    </location>
</feature>
<dbReference type="EMBL" id="JAHKRT010000002">
    <property type="protein sequence ID" value="MBU3077241.1"/>
    <property type="molecule type" value="Genomic_DNA"/>
</dbReference>
<gene>
    <name evidence="4" type="ORF">KOF26_05110</name>
</gene>
<evidence type="ECO:0000313" key="5">
    <source>
        <dbReference type="Proteomes" id="UP000776276"/>
    </source>
</evidence>
<dbReference type="InterPro" id="IPR018247">
    <property type="entry name" value="EF_Hand_1_Ca_BS"/>
</dbReference>
<feature type="chain" id="PRO_5046544365" evidence="2">
    <location>
        <begin position="20"/>
        <end position="171"/>
    </location>
</feature>
<keyword evidence="5" id="KW-1185">Reference proteome</keyword>
<feature type="compositionally biased region" description="Basic and acidic residues" evidence="1">
    <location>
        <begin position="62"/>
        <end position="76"/>
    </location>
</feature>
<feature type="compositionally biased region" description="Basic and acidic residues" evidence="1">
    <location>
        <begin position="161"/>
        <end position="171"/>
    </location>
</feature>
<feature type="domain" description="EF-hand" evidence="3">
    <location>
        <begin position="27"/>
        <end position="62"/>
    </location>
</feature>
<dbReference type="Pfam" id="PF13202">
    <property type="entry name" value="EF-hand_5"/>
    <property type="match status" value="1"/>
</dbReference>
<keyword evidence="2" id="KW-0732">Signal</keyword>
<feature type="domain" description="EF-hand" evidence="3">
    <location>
        <begin position="66"/>
        <end position="101"/>
    </location>
</feature>
<feature type="domain" description="EF-hand" evidence="3">
    <location>
        <begin position="116"/>
        <end position="151"/>
    </location>
</feature>
<dbReference type="SMART" id="SM00054">
    <property type="entry name" value="EFh"/>
    <property type="match status" value="3"/>
</dbReference>
<feature type="region of interest" description="Disordered" evidence="1">
    <location>
        <begin position="55"/>
        <end position="171"/>
    </location>
</feature>
<evidence type="ECO:0000256" key="2">
    <source>
        <dbReference type="SAM" id="SignalP"/>
    </source>
</evidence>
<evidence type="ECO:0000256" key="1">
    <source>
        <dbReference type="SAM" id="MobiDB-lite"/>
    </source>
</evidence>